<dbReference type="OrthoDB" id="5325618at2"/>
<gene>
    <name evidence="2" type="ORF">UPTC3659_1012</name>
</gene>
<keyword evidence="1" id="KW-0812">Transmembrane</keyword>
<reference evidence="2 3" key="1">
    <citation type="journal article" date="2014" name="Genome Biol. Evol.">
        <title>Comparative Genomics of the Campylobacter lari Group.</title>
        <authorList>
            <person name="Miller W.G."/>
            <person name="Yee E."/>
            <person name="Chapman M.H."/>
            <person name="Smith T.P."/>
            <person name="Bono J.L."/>
            <person name="Huynh S."/>
            <person name="Parker C.T."/>
            <person name="Vandamme P."/>
            <person name="Luong K."/>
            <person name="Korlach J."/>
        </authorList>
    </citation>
    <scope>NUCLEOTIDE SEQUENCE [LARGE SCALE GENOMIC DNA]</scope>
    <source>
        <strain evidence="3">RM3659</strain>
    </source>
</reference>
<dbReference type="EMBL" id="CP007775">
    <property type="protein sequence ID" value="AJD01853.1"/>
    <property type="molecule type" value="Genomic_DNA"/>
</dbReference>
<dbReference type="AlphaFoldDB" id="A0A0A8HVY3"/>
<keyword evidence="1" id="KW-1133">Transmembrane helix</keyword>
<keyword evidence="1" id="KW-0472">Membrane</keyword>
<dbReference type="RefSeq" id="WP_039626220.1">
    <property type="nucleotide sequence ID" value="NZ_CP007775.1"/>
</dbReference>
<feature type="transmembrane region" description="Helical" evidence="1">
    <location>
        <begin position="6"/>
        <end position="30"/>
    </location>
</feature>
<dbReference type="HOGENOM" id="CLU_1465656_0_0_7"/>
<protein>
    <submittedName>
        <fullName evidence="2">Uncharacterized protein</fullName>
    </submittedName>
</protein>
<dbReference type="Proteomes" id="UP000031130">
    <property type="component" value="Chromosome"/>
</dbReference>
<proteinExistence type="predicted"/>
<evidence type="ECO:0000313" key="2">
    <source>
        <dbReference type="EMBL" id="AJD01853.1"/>
    </source>
</evidence>
<dbReference type="KEGG" id="cln:UPTC3659_1012"/>
<feature type="transmembrane region" description="Helical" evidence="1">
    <location>
        <begin position="51"/>
        <end position="74"/>
    </location>
</feature>
<organism evidence="2 3">
    <name type="scientific">Campylobacter lari NCTC 11845</name>
    <dbReference type="NCBI Taxonomy" id="1388749"/>
    <lineage>
        <taxon>Bacteria</taxon>
        <taxon>Pseudomonadati</taxon>
        <taxon>Campylobacterota</taxon>
        <taxon>Epsilonproteobacteria</taxon>
        <taxon>Campylobacterales</taxon>
        <taxon>Campylobacteraceae</taxon>
        <taxon>Campylobacter</taxon>
    </lineage>
</organism>
<evidence type="ECO:0000256" key="1">
    <source>
        <dbReference type="SAM" id="Phobius"/>
    </source>
</evidence>
<name>A0A0A8HVY3_CAMLA</name>
<sequence>MLEFFVNLLIFILIFFFFVFIFSIILYFIFKIFYKLKNKTKTINFKTIFKKFTLFLLPVYLLLFLVGGCSYKYMDPQYYEFRSLCYFNLGKVLIEDESIKNKTNIIVTPKSKQIKDRIVETRFERKNENQVVYYRINTYFYDNYGIFLKGDEGAGLYFRYMEVLSCKNIDKKFKKDDWQVETLE</sequence>
<accession>A0A0A8HVY3</accession>
<evidence type="ECO:0000313" key="3">
    <source>
        <dbReference type="Proteomes" id="UP000031130"/>
    </source>
</evidence>